<evidence type="ECO:0000256" key="2">
    <source>
        <dbReference type="SAM" id="Phobius"/>
    </source>
</evidence>
<keyword evidence="4" id="KW-1185">Reference proteome</keyword>
<dbReference type="eggNOG" id="arCOG04450">
    <property type="taxonomic scope" value="Archaea"/>
</dbReference>
<keyword evidence="2" id="KW-1133">Transmembrane helix</keyword>
<feature type="region of interest" description="Disordered" evidence="1">
    <location>
        <begin position="1"/>
        <end position="38"/>
    </location>
</feature>
<protein>
    <submittedName>
        <fullName evidence="3">Sodium ABC transporter permease</fullName>
    </submittedName>
</protein>
<feature type="region of interest" description="Disordered" evidence="1">
    <location>
        <begin position="193"/>
        <end position="279"/>
    </location>
</feature>
<feature type="transmembrane region" description="Helical" evidence="2">
    <location>
        <begin position="521"/>
        <end position="541"/>
    </location>
</feature>
<feature type="transmembrane region" description="Helical" evidence="2">
    <location>
        <begin position="67"/>
        <end position="85"/>
    </location>
</feature>
<keyword evidence="2" id="KW-0472">Membrane</keyword>
<sequence length="660" mass="69661">MSGEPDPSSSHGEVDSSDGRPSRRAGDETESTQRSRAAELRDSCSRIVRVARWEISRTTGTVDRKTVFVLLAVAIAVGIVGFAAADDGIGLEDEIYVVGVDEENPYHDVATASDQFRTVPLEAVRIDDGGASGNVDVVIEDRRIGYVGENGVAAYDAFRDAVEAYNEALMAGEDDETAAYPVLVEIEYQDRSFDGDLEPPVESEADESDGSGVEDSEDSAEGEAPEETDGEDSASDEDTVDLEGDEDEPTDGDEPPLESDEDTDAGGDANVTVTGSPGDLEPPFPFQSLILAFLFVVPMNFVIQAYGSTIMDERIKRRGELLLVSPASSREIVAGKTLPYLAGLVGIVVAITLAIGGGFLSVAATVPIALLFLAATFAGAMFARSFKELTFVTVTISVVLTTYVFIPAIFTDVTPIALISPLTLVVMDLQGESVTLGAYLVSTIPVYLTAAVVFLLGLGTYREEDMFAQKPVPTKVIDAIAVRVHGKRSVPVLSIVFVPFVFVAQLLAIALLFAAPPLLTFTIIFFFAAAVEEVAKSVHVYAGFSRARFEPTLAAAIVLGTLSGAAFFLAEKGTQIVQLVGLHEFESAIAAFGPETMAGEVADGPVVFAGLLLAPLILHVVTAIISAVGATRGRTSYVVALGLATAVHALYNIGVILLVT</sequence>
<evidence type="ECO:0000313" key="3">
    <source>
        <dbReference type="EMBL" id="EMA29428.1"/>
    </source>
</evidence>
<accession>M0L8M2</accession>
<dbReference type="RefSeq" id="WP_006674324.1">
    <property type="nucleotide sequence ID" value="NZ_AOMA01000183.1"/>
</dbReference>
<feature type="transmembrane region" description="Helical" evidence="2">
    <location>
        <begin position="492"/>
        <end position="515"/>
    </location>
</feature>
<feature type="transmembrane region" description="Helical" evidence="2">
    <location>
        <begin position="286"/>
        <end position="307"/>
    </location>
</feature>
<dbReference type="Proteomes" id="UP000011607">
    <property type="component" value="Unassembled WGS sequence"/>
</dbReference>
<dbReference type="EMBL" id="AOMA01000183">
    <property type="protein sequence ID" value="EMA29428.1"/>
    <property type="molecule type" value="Genomic_DNA"/>
</dbReference>
<dbReference type="PATRIC" id="fig|1227454.3.peg.3527"/>
<feature type="compositionally biased region" description="Acidic residues" evidence="1">
    <location>
        <begin position="195"/>
        <end position="265"/>
    </location>
</feature>
<feature type="compositionally biased region" description="Basic and acidic residues" evidence="1">
    <location>
        <begin position="12"/>
        <end position="38"/>
    </location>
</feature>
<comment type="caution">
    <text evidence="3">The sequence shown here is derived from an EMBL/GenBank/DDBJ whole genome shotgun (WGS) entry which is preliminary data.</text>
</comment>
<feature type="transmembrane region" description="Helical" evidence="2">
    <location>
        <begin position="436"/>
        <end position="461"/>
    </location>
</feature>
<proteinExistence type="predicted"/>
<dbReference type="AlphaFoldDB" id="M0L8M2"/>
<feature type="transmembrane region" description="Helical" evidence="2">
    <location>
        <begin position="637"/>
        <end position="659"/>
    </location>
</feature>
<keyword evidence="2" id="KW-0812">Transmembrane</keyword>
<reference evidence="3 4" key="1">
    <citation type="journal article" date="2014" name="PLoS Genet.">
        <title>Phylogenetically driven sequencing of extremely halophilic archaea reveals strategies for static and dynamic osmo-response.</title>
        <authorList>
            <person name="Becker E.A."/>
            <person name="Seitzer P.M."/>
            <person name="Tritt A."/>
            <person name="Larsen D."/>
            <person name="Krusor M."/>
            <person name="Yao A.I."/>
            <person name="Wu D."/>
            <person name="Madern D."/>
            <person name="Eisen J.A."/>
            <person name="Darling A.E."/>
            <person name="Facciotti M.T."/>
        </authorList>
    </citation>
    <scope>NUCLEOTIDE SEQUENCE [LARGE SCALE GENOMIC DNA]</scope>
    <source>
        <strain evidence="3 4">JCM 10879</strain>
    </source>
</reference>
<name>M0L8M2_9EURY</name>
<feature type="transmembrane region" description="Helical" evidence="2">
    <location>
        <begin position="338"/>
        <end position="356"/>
    </location>
</feature>
<evidence type="ECO:0000256" key="1">
    <source>
        <dbReference type="SAM" id="MobiDB-lite"/>
    </source>
</evidence>
<feature type="transmembrane region" description="Helical" evidence="2">
    <location>
        <begin position="362"/>
        <end position="382"/>
    </location>
</feature>
<dbReference type="STRING" id="1227454.C446_17237"/>
<feature type="transmembrane region" description="Helical" evidence="2">
    <location>
        <begin position="553"/>
        <end position="570"/>
    </location>
</feature>
<evidence type="ECO:0000313" key="4">
    <source>
        <dbReference type="Proteomes" id="UP000011607"/>
    </source>
</evidence>
<feature type="transmembrane region" description="Helical" evidence="2">
    <location>
        <begin position="389"/>
        <end position="410"/>
    </location>
</feature>
<feature type="transmembrane region" description="Helical" evidence="2">
    <location>
        <begin position="606"/>
        <end position="630"/>
    </location>
</feature>
<gene>
    <name evidence="3" type="ORF">C446_17237</name>
</gene>
<organism evidence="3 4">
    <name type="scientific">Halobiforma nitratireducens JCM 10879</name>
    <dbReference type="NCBI Taxonomy" id="1227454"/>
    <lineage>
        <taxon>Archaea</taxon>
        <taxon>Methanobacteriati</taxon>
        <taxon>Methanobacteriota</taxon>
        <taxon>Stenosarchaea group</taxon>
        <taxon>Halobacteria</taxon>
        <taxon>Halobacteriales</taxon>
        <taxon>Natrialbaceae</taxon>
        <taxon>Halobiforma</taxon>
    </lineage>
</organism>